<accession>A0A1W1BLZ9</accession>
<dbReference type="AlphaFoldDB" id="A0A1W1BLZ9"/>
<gene>
    <name evidence="1" type="ORF">MNB_SV-12-990</name>
</gene>
<proteinExistence type="predicted"/>
<name>A0A1W1BLZ9_9ZZZZ</name>
<organism evidence="1">
    <name type="scientific">hydrothermal vent metagenome</name>
    <dbReference type="NCBI Taxonomy" id="652676"/>
    <lineage>
        <taxon>unclassified sequences</taxon>
        <taxon>metagenomes</taxon>
        <taxon>ecological metagenomes</taxon>
    </lineage>
</organism>
<sequence length="39" mass="4554">MDLQSNHVKKISTKLCTYIYATYRIRRCSGKNGFAYLPL</sequence>
<reference evidence="1" key="1">
    <citation type="submission" date="2016-10" db="EMBL/GenBank/DDBJ databases">
        <authorList>
            <person name="de Groot N.N."/>
        </authorList>
    </citation>
    <scope>NUCLEOTIDE SEQUENCE</scope>
</reference>
<evidence type="ECO:0000313" key="1">
    <source>
        <dbReference type="EMBL" id="SFV54505.1"/>
    </source>
</evidence>
<dbReference type="EMBL" id="FPHE01000053">
    <property type="protein sequence ID" value="SFV54505.1"/>
    <property type="molecule type" value="Genomic_DNA"/>
</dbReference>
<protein>
    <submittedName>
        <fullName evidence="1">Uncharacterized protein</fullName>
    </submittedName>
</protein>